<dbReference type="InterPro" id="IPR050229">
    <property type="entry name" value="GlpE_sulfurtransferase"/>
</dbReference>
<evidence type="ECO:0000259" key="1">
    <source>
        <dbReference type="PROSITE" id="PS50206"/>
    </source>
</evidence>
<gene>
    <name evidence="2" type="ORF">SAMN05444420_104189</name>
</gene>
<dbReference type="Proteomes" id="UP000182771">
    <property type="component" value="Unassembled WGS sequence"/>
</dbReference>
<dbReference type="OrthoDB" id="9808735at2"/>
<dbReference type="GO" id="GO:0016740">
    <property type="term" value="F:transferase activity"/>
    <property type="evidence" value="ECO:0007669"/>
    <property type="project" value="UniProtKB-KW"/>
</dbReference>
<dbReference type="InterPro" id="IPR036873">
    <property type="entry name" value="Rhodanese-like_dom_sf"/>
</dbReference>
<sequence length="108" mass="11691">MAEIIHVAPKEAFALSQQGVLLVDVREADEVAQKRYEVAHYLHLPLSKLAETYGQLPVGQKLIIACLSGGRSQKAIAFLQSKGYDDLLNLDGGIKAWEAAGLPVYSAI</sequence>
<proteinExistence type="predicted"/>
<dbReference type="Gene3D" id="3.40.250.10">
    <property type="entry name" value="Rhodanese-like domain"/>
    <property type="match status" value="1"/>
</dbReference>
<name>A0A1H2WS09_9FLAO</name>
<dbReference type="PANTHER" id="PTHR43031:SF16">
    <property type="entry name" value="OXIDOREDUCTASE"/>
    <property type="match status" value="1"/>
</dbReference>
<dbReference type="AlphaFoldDB" id="A0A1H2WS09"/>
<dbReference type="Pfam" id="PF00581">
    <property type="entry name" value="Rhodanese"/>
    <property type="match status" value="1"/>
</dbReference>
<dbReference type="CDD" id="cd00158">
    <property type="entry name" value="RHOD"/>
    <property type="match status" value="1"/>
</dbReference>
<organism evidence="2 3">
    <name type="scientific">Capnocytophaga granulosa</name>
    <dbReference type="NCBI Taxonomy" id="45242"/>
    <lineage>
        <taxon>Bacteria</taxon>
        <taxon>Pseudomonadati</taxon>
        <taxon>Bacteroidota</taxon>
        <taxon>Flavobacteriia</taxon>
        <taxon>Flavobacteriales</taxon>
        <taxon>Flavobacteriaceae</taxon>
        <taxon>Capnocytophaga</taxon>
    </lineage>
</organism>
<protein>
    <submittedName>
        <fullName evidence="2">Rhodanese-related sulfurtransferase</fullName>
    </submittedName>
</protein>
<dbReference type="PROSITE" id="PS50206">
    <property type="entry name" value="RHODANESE_3"/>
    <property type="match status" value="1"/>
</dbReference>
<comment type="caution">
    <text evidence="2">The sequence shown here is derived from an EMBL/GenBank/DDBJ whole genome shotgun (WGS) entry which is preliminary data.</text>
</comment>
<dbReference type="GeneID" id="85017290"/>
<dbReference type="PANTHER" id="PTHR43031">
    <property type="entry name" value="FAD-DEPENDENT OXIDOREDUCTASE"/>
    <property type="match status" value="1"/>
</dbReference>
<evidence type="ECO:0000313" key="2">
    <source>
        <dbReference type="EMBL" id="SDW83453.1"/>
    </source>
</evidence>
<dbReference type="EMBL" id="FNND01000004">
    <property type="protein sequence ID" value="SDW83453.1"/>
    <property type="molecule type" value="Genomic_DNA"/>
</dbReference>
<dbReference type="RefSeq" id="WP_009640734.1">
    <property type="nucleotide sequence ID" value="NZ_CAJPRD010000024.1"/>
</dbReference>
<dbReference type="SUPFAM" id="SSF52821">
    <property type="entry name" value="Rhodanese/Cell cycle control phosphatase"/>
    <property type="match status" value="1"/>
</dbReference>
<keyword evidence="3" id="KW-1185">Reference proteome</keyword>
<accession>A0A1H2WS09</accession>
<feature type="domain" description="Rhodanese" evidence="1">
    <location>
        <begin position="16"/>
        <end position="106"/>
    </location>
</feature>
<keyword evidence="2" id="KW-0808">Transferase</keyword>
<dbReference type="InterPro" id="IPR001763">
    <property type="entry name" value="Rhodanese-like_dom"/>
</dbReference>
<evidence type="ECO:0000313" key="3">
    <source>
        <dbReference type="Proteomes" id="UP000182771"/>
    </source>
</evidence>
<dbReference type="SMART" id="SM00450">
    <property type="entry name" value="RHOD"/>
    <property type="match status" value="1"/>
</dbReference>
<reference evidence="2 3" key="1">
    <citation type="submission" date="2016-10" db="EMBL/GenBank/DDBJ databases">
        <authorList>
            <person name="Varghese N."/>
            <person name="Submissions S."/>
        </authorList>
    </citation>
    <scope>NUCLEOTIDE SEQUENCE [LARGE SCALE GENOMIC DNA]</scope>
    <source>
        <strain evidence="2 3">DSM 11449</strain>
    </source>
</reference>